<reference evidence="2" key="1">
    <citation type="journal article" date="2015" name="Nat. Genet.">
        <title>The genome and transcriptome of the zoonotic hookworm Ancylostoma ceylanicum identify infection-specific gene families.</title>
        <authorList>
            <person name="Schwarz E.M."/>
            <person name="Hu Y."/>
            <person name="Antoshechkin I."/>
            <person name="Miller M.M."/>
            <person name="Sternberg P.W."/>
            <person name="Aroian R.V."/>
        </authorList>
    </citation>
    <scope>NUCLEOTIDE SEQUENCE</scope>
    <source>
        <strain evidence="2">HY135</strain>
    </source>
</reference>
<keyword evidence="2" id="KW-1185">Reference proteome</keyword>
<comment type="caution">
    <text evidence="1">The sequence shown here is derived from an EMBL/GenBank/DDBJ whole genome shotgun (WGS) entry which is preliminary data.</text>
</comment>
<name>A0A016TJC5_9BILA</name>
<dbReference type="AlphaFoldDB" id="A0A016TJC5"/>
<evidence type="ECO:0000313" key="1">
    <source>
        <dbReference type="EMBL" id="EYC02811.1"/>
    </source>
</evidence>
<sequence>MLALVSLPKNAAPRSYRLSAAVWSSQFTMSPKQDAPFGVSRVKVLALALTKGLGLAQIFFGTPSSQDRTSSL</sequence>
<protein>
    <submittedName>
        <fullName evidence="1">Uncharacterized protein</fullName>
    </submittedName>
</protein>
<proteinExistence type="predicted"/>
<gene>
    <name evidence="1" type="primary">Acey_s0098.g3135</name>
    <name evidence="1" type="ORF">Y032_0098g3135</name>
</gene>
<dbReference type="Proteomes" id="UP000024635">
    <property type="component" value="Unassembled WGS sequence"/>
</dbReference>
<accession>A0A016TJC5</accession>
<evidence type="ECO:0000313" key="2">
    <source>
        <dbReference type="Proteomes" id="UP000024635"/>
    </source>
</evidence>
<dbReference type="EMBL" id="JARK01001434">
    <property type="protein sequence ID" value="EYC02811.1"/>
    <property type="molecule type" value="Genomic_DNA"/>
</dbReference>
<organism evidence="1 2">
    <name type="scientific">Ancylostoma ceylanicum</name>
    <dbReference type="NCBI Taxonomy" id="53326"/>
    <lineage>
        <taxon>Eukaryota</taxon>
        <taxon>Metazoa</taxon>
        <taxon>Ecdysozoa</taxon>
        <taxon>Nematoda</taxon>
        <taxon>Chromadorea</taxon>
        <taxon>Rhabditida</taxon>
        <taxon>Rhabditina</taxon>
        <taxon>Rhabditomorpha</taxon>
        <taxon>Strongyloidea</taxon>
        <taxon>Ancylostomatidae</taxon>
        <taxon>Ancylostomatinae</taxon>
        <taxon>Ancylostoma</taxon>
    </lineage>
</organism>